<sequence length="222" mass="24486">MKVRSSVKKMCEFCRTVKRRGRVYVLCTANPKHKQRQGMSTFAYEGPLPLISSETNANQETSLAHSLRAGVPSLIPKKNEPSVMFGWRMGLASLLSNQDSRSIQVDDVLTEFVSRGCMGCYSKPTPVIAVDAPAKELRIGQRVRKSSAYEDFWSTSTYEMDNNAVHSQRSISSISVSNESLSSGTGISSNHSEFAFFSGIRPGFSGLEIKGLRTMDKSVNLD</sequence>
<dbReference type="EMBL" id="SDRB02000254">
    <property type="protein sequence ID" value="THG23548.1"/>
    <property type="molecule type" value="Genomic_DNA"/>
</dbReference>
<keyword evidence="2 4" id="KW-0689">Ribosomal protein</keyword>
<evidence type="ECO:0000256" key="2">
    <source>
        <dbReference type="ARBA" id="ARBA00022980"/>
    </source>
</evidence>
<reference evidence="5 6" key="1">
    <citation type="journal article" date="2018" name="Proc. Natl. Acad. Sci. U.S.A.">
        <title>Draft genome sequence of Camellia sinensis var. sinensis provides insights into the evolution of the tea genome and tea quality.</title>
        <authorList>
            <person name="Wei C."/>
            <person name="Yang H."/>
            <person name="Wang S."/>
            <person name="Zhao J."/>
            <person name="Liu C."/>
            <person name="Gao L."/>
            <person name="Xia E."/>
            <person name="Lu Y."/>
            <person name="Tai Y."/>
            <person name="She G."/>
            <person name="Sun J."/>
            <person name="Cao H."/>
            <person name="Tong W."/>
            <person name="Gao Q."/>
            <person name="Li Y."/>
            <person name="Deng W."/>
            <person name="Jiang X."/>
            <person name="Wang W."/>
            <person name="Chen Q."/>
            <person name="Zhang S."/>
            <person name="Li H."/>
            <person name="Wu J."/>
            <person name="Wang P."/>
            <person name="Li P."/>
            <person name="Shi C."/>
            <person name="Zheng F."/>
            <person name="Jian J."/>
            <person name="Huang B."/>
            <person name="Shan D."/>
            <person name="Shi M."/>
            <person name="Fang C."/>
            <person name="Yue Y."/>
            <person name="Li F."/>
            <person name="Li D."/>
            <person name="Wei S."/>
            <person name="Han B."/>
            <person name="Jiang C."/>
            <person name="Yin Y."/>
            <person name="Xia T."/>
            <person name="Zhang Z."/>
            <person name="Bennetzen J.L."/>
            <person name="Zhao S."/>
            <person name="Wan X."/>
        </authorList>
    </citation>
    <scope>NUCLEOTIDE SEQUENCE [LARGE SCALE GENOMIC DNA]</scope>
    <source>
        <strain evidence="6">cv. Shuchazao</strain>
        <tissue evidence="5">Leaf</tissue>
    </source>
</reference>
<dbReference type="NCBIfam" id="TIGR01022">
    <property type="entry name" value="rpmJ_bact"/>
    <property type="match status" value="1"/>
</dbReference>
<proteinExistence type="inferred from homology"/>
<dbReference type="AlphaFoldDB" id="A0A4S4F262"/>
<comment type="similarity">
    <text evidence="1 4">Belongs to the bacterial ribosomal protein bL36 family.</text>
</comment>
<dbReference type="PROSITE" id="PS00828">
    <property type="entry name" value="RIBOSOMAL_L36"/>
    <property type="match status" value="1"/>
</dbReference>
<keyword evidence="3 4" id="KW-0687">Ribonucleoprotein</keyword>
<evidence type="ECO:0000256" key="3">
    <source>
        <dbReference type="ARBA" id="ARBA00023274"/>
    </source>
</evidence>
<dbReference type="SUPFAM" id="SSF57840">
    <property type="entry name" value="Ribosomal protein L36"/>
    <property type="match status" value="1"/>
</dbReference>
<accession>A0A4S4F262</accession>
<dbReference type="GO" id="GO:1990904">
    <property type="term" value="C:ribonucleoprotein complex"/>
    <property type="evidence" value="ECO:0007669"/>
    <property type="project" value="UniProtKB-KW"/>
</dbReference>
<comment type="caution">
    <text evidence="5">The sequence shown here is derived from an EMBL/GenBank/DDBJ whole genome shotgun (WGS) entry which is preliminary data.</text>
</comment>
<dbReference type="GO" id="GO:0006412">
    <property type="term" value="P:translation"/>
    <property type="evidence" value="ECO:0007669"/>
    <property type="project" value="InterPro"/>
</dbReference>
<evidence type="ECO:0000313" key="6">
    <source>
        <dbReference type="Proteomes" id="UP000306102"/>
    </source>
</evidence>
<dbReference type="STRING" id="542762.A0A4S4F262"/>
<evidence type="ECO:0000256" key="4">
    <source>
        <dbReference type="RuleBase" id="RU000570"/>
    </source>
</evidence>
<dbReference type="InterPro" id="IPR000473">
    <property type="entry name" value="Ribosomal_bL36"/>
</dbReference>
<gene>
    <name evidence="5" type="ORF">TEA_003917</name>
</gene>
<dbReference type="Proteomes" id="UP000306102">
    <property type="component" value="Unassembled WGS sequence"/>
</dbReference>
<dbReference type="InterPro" id="IPR035977">
    <property type="entry name" value="Ribosomal_bL36_sp"/>
</dbReference>
<organism evidence="5 6">
    <name type="scientific">Camellia sinensis var. sinensis</name>
    <name type="common">China tea</name>
    <dbReference type="NCBI Taxonomy" id="542762"/>
    <lineage>
        <taxon>Eukaryota</taxon>
        <taxon>Viridiplantae</taxon>
        <taxon>Streptophyta</taxon>
        <taxon>Embryophyta</taxon>
        <taxon>Tracheophyta</taxon>
        <taxon>Spermatophyta</taxon>
        <taxon>Magnoliopsida</taxon>
        <taxon>eudicotyledons</taxon>
        <taxon>Gunneridae</taxon>
        <taxon>Pentapetalae</taxon>
        <taxon>asterids</taxon>
        <taxon>Ericales</taxon>
        <taxon>Theaceae</taxon>
        <taxon>Camellia</taxon>
    </lineage>
</organism>
<dbReference type="GO" id="GO:0005840">
    <property type="term" value="C:ribosome"/>
    <property type="evidence" value="ECO:0007669"/>
    <property type="project" value="UniProtKB-KW"/>
</dbReference>
<keyword evidence="6" id="KW-1185">Reference proteome</keyword>
<evidence type="ECO:0000313" key="5">
    <source>
        <dbReference type="EMBL" id="THG23548.1"/>
    </source>
</evidence>
<dbReference type="Pfam" id="PF00444">
    <property type="entry name" value="Ribosomal_L36"/>
    <property type="match status" value="1"/>
</dbReference>
<dbReference type="HAMAP" id="MF_00251">
    <property type="entry name" value="Ribosomal_bL36"/>
    <property type="match status" value="1"/>
</dbReference>
<evidence type="ECO:0000256" key="1">
    <source>
        <dbReference type="ARBA" id="ARBA00007645"/>
    </source>
</evidence>
<name>A0A4S4F262_CAMSN</name>
<protein>
    <recommendedName>
        <fullName evidence="4">Ribosomal protein</fullName>
    </recommendedName>
</protein>
<dbReference type="GO" id="GO:0003735">
    <property type="term" value="F:structural constituent of ribosome"/>
    <property type="evidence" value="ECO:0007669"/>
    <property type="project" value="InterPro"/>
</dbReference>
<dbReference type="InterPro" id="IPR052010">
    <property type="entry name" value="Ribosomal_LSU_bL36"/>
</dbReference>
<dbReference type="PANTHER" id="PTHR18804:SF16">
    <property type="entry name" value="RIBOSOMAL PROTEIN"/>
    <property type="match status" value="1"/>
</dbReference>
<dbReference type="PANTHER" id="PTHR18804">
    <property type="entry name" value="RIBOSOMAL PROTEIN"/>
    <property type="match status" value="1"/>
</dbReference>